<reference evidence="1 2" key="1">
    <citation type="submission" date="2019-02" db="EMBL/GenBank/DDBJ databases">
        <title>Deep-cultivation of Planctomycetes and their phenomic and genomic characterization uncovers novel biology.</title>
        <authorList>
            <person name="Wiegand S."/>
            <person name="Jogler M."/>
            <person name="Boedeker C."/>
            <person name="Pinto D."/>
            <person name="Vollmers J."/>
            <person name="Rivas-Marin E."/>
            <person name="Kohn T."/>
            <person name="Peeters S.H."/>
            <person name="Heuer A."/>
            <person name="Rast P."/>
            <person name="Oberbeckmann S."/>
            <person name="Bunk B."/>
            <person name="Jeske O."/>
            <person name="Meyerdierks A."/>
            <person name="Storesund J.E."/>
            <person name="Kallscheuer N."/>
            <person name="Luecker S."/>
            <person name="Lage O.M."/>
            <person name="Pohl T."/>
            <person name="Merkel B.J."/>
            <person name="Hornburger P."/>
            <person name="Mueller R.-W."/>
            <person name="Bruemmer F."/>
            <person name="Labrenz M."/>
            <person name="Spormann A.M."/>
            <person name="Op den Camp H."/>
            <person name="Overmann J."/>
            <person name="Amann R."/>
            <person name="Jetten M.S.M."/>
            <person name="Mascher T."/>
            <person name="Medema M.H."/>
            <person name="Devos D.P."/>
            <person name="Kaster A.-K."/>
            <person name="Ovreas L."/>
            <person name="Rohde M."/>
            <person name="Galperin M.Y."/>
            <person name="Jogler C."/>
        </authorList>
    </citation>
    <scope>NUCLEOTIDE SEQUENCE [LARGE SCALE GENOMIC DNA]</scope>
    <source>
        <strain evidence="1 2">I41</strain>
    </source>
</reference>
<dbReference type="EMBL" id="CP036339">
    <property type="protein sequence ID" value="QDT70983.1"/>
    <property type="molecule type" value="Genomic_DNA"/>
</dbReference>
<dbReference type="AlphaFoldDB" id="A0A517TRH7"/>
<proteinExistence type="predicted"/>
<sequence length="96" mass="10467">MVLQLTTLLKCEFGPQMVGGHGKRLGCSVEVVERPLLVRMATPLTTAIGEGYGALSSQSWPNSWMLDDVIAANSRASISRRTVLSVHSPFIQDWVP</sequence>
<dbReference type="Proteomes" id="UP000317909">
    <property type="component" value="Chromosome"/>
</dbReference>
<evidence type="ECO:0000313" key="2">
    <source>
        <dbReference type="Proteomes" id="UP000317909"/>
    </source>
</evidence>
<gene>
    <name evidence="1" type="ORF">I41_01380</name>
</gene>
<protein>
    <submittedName>
        <fullName evidence="1">Uncharacterized protein</fullName>
    </submittedName>
</protein>
<evidence type="ECO:0000313" key="1">
    <source>
        <dbReference type="EMBL" id="QDT70983.1"/>
    </source>
</evidence>
<keyword evidence="2" id="KW-1185">Reference proteome</keyword>
<name>A0A517TRH7_9BACT</name>
<organism evidence="1 2">
    <name type="scientific">Lacipirellula limnantheis</name>
    <dbReference type="NCBI Taxonomy" id="2528024"/>
    <lineage>
        <taxon>Bacteria</taxon>
        <taxon>Pseudomonadati</taxon>
        <taxon>Planctomycetota</taxon>
        <taxon>Planctomycetia</taxon>
        <taxon>Pirellulales</taxon>
        <taxon>Lacipirellulaceae</taxon>
        <taxon>Lacipirellula</taxon>
    </lineage>
</organism>
<dbReference type="KEGG" id="llh:I41_01380"/>
<accession>A0A517TRH7</accession>